<keyword evidence="6" id="KW-0539">Nucleus</keyword>
<evidence type="ECO:0000259" key="7">
    <source>
        <dbReference type="Pfam" id="PF09816"/>
    </source>
</evidence>
<dbReference type="GO" id="GO:0007501">
    <property type="term" value="P:mesodermal cell fate specification"/>
    <property type="evidence" value="ECO:0007669"/>
    <property type="project" value="Ensembl"/>
</dbReference>
<dbReference type="Proteomes" id="UP000694546">
    <property type="component" value="Chromosome 20"/>
</dbReference>
<dbReference type="GO" id="GO:0032783">
    <property type="term" value="C:super elongation complex"/>
    <property type="evidence" value="ECO:0007669"/>
    <property type="project" value="InterPro"/>
</dbReference>
<dbReference type="GO" id="GO:0001714">
    <property type="term" value="P:endodermal cell fate specification"/>
    <property type="evidence" value="ECO:0007669"/>
    <property type="project" value="Ensembl"/>
</dbReference>
<dbReference type="GO" id="GO:0060028">
    <property type="term" value="P:convergent extension involved in axis elongation"/>
    <property type="evidence" value="ECO:0007669"/>
    <property type="project" value="Ensembl"/>
</dbReference>
<dbReference type="GO" id="GO:0006368">
    <property type="term" value="P:transcription elongation by RNA polymerase II"/>
    <property type="evidence" value="ECO:0007669"/>
    <property type="project" value="InterPro"/>
</dbReference>
<keyword evidence="9" id="KW-1185">Reference proteome</keyword>
<accession>A0A8C5ALD6</accession>
<dbReference type="GO" id="GO:0008013">
    <property type="term" value="F:beta-catenin binding"/>
    <property type="evidence" value="ECO:0007669"/>
    <property type="project" value="Ensembl"/>
</dbReference>
<dbReference type="Ensembl" id="ENSGMOT00000057370.1">
    <property type="protein sequence ID" value="ENSGMOP00000033400.1"/>
    <property type="gene ID" value="ENSGMOG00000010425.2"/>
</dbReference>
<evidence type="ECO:0000313" key="8">
    <source>
        <dbReference type="Ensembl" id="ENSGMOP00000033400.1"/>
    </source>
</evidence>
<evidence type="ECO:0000256" key="5">
    <source>
        <dbReference type="ARBA" id="ARBA00023163"/>
    </source>
</evidence>
<keyword evidence="4" id="KW-0010">Activator</keyword>
<dbReference type="Pfam" id="PF09816">
    <property type="entry name" value="EAF"/>
    <property type="match status" value="1"/>
</dbReference>
<dbReference type="GO" id="GO:0060029">
    <property type="term" value="P:convergent extension involved in organogenesis"/>
    <property type="evidence" value="ECO:0007669"/>
    <property type="project" value="Ensembl"/>
</dbReference>
<evidence type="ECO:0000256" key="6">
    <source>
        <dbReference type="ARBA" id="ARBA00023242"/>
    </source>
</evidence>
<proteinExistence type="inferred from homology"/>
<keyword evidence="3" id="KW-0805">Transcription regulation</keyword>
<dbReference type="GO" id="GO:0003711">
    <property type="term" value="F:transcription elongation factor activity"/>
    <property type="evidence" value="ECO:0007669"/>
    <property type="project" value="TreeGrafter"/>
</dbReference>
<dbReference type="GO" id="GO:0007507">
    <property type="term" value="P:heart development"/>
    <property type="evidence" value="ECO:0007669"/>
    <property type="project" value="Ensembl"/>
</dbReference>
<dbReference type="AlphaFoldDB" id="A0A8C5ALD6"/>
<evidence type="ECO:0000256" key="4">
    <source>
        <dbReference type="ARBA" id="ARBA00023159"/>
    </source>
</evidence>
<dbReference type="GO" id="GO:0042074">
    <property type="term" value="P:cell migration involved in gastrulation"/>
    <property type="evidence" value="ECO:0007669"/>
    <property type="project" value="Ensembl"/>
</dbReference>
<organism evidence="8 9">
    <name type="scientific">Gadus morhua</name>
    <name type="common">Atlantic cod</name>
    <dbReference type="NCBI Taxonomy" id="8049"/>
    <lineage>
        <taxon>Eukaryota</taxon>
        <taxon>Metazoa</taxon>
        <taxon>Chordata</taxon>
        <taxon>Craniata</taxon>
        <taxon>Vertebrata</taxon>
        <taxon>Euteleostomi</taxon>
        <taxon>Actinopterygii</taxon>
        <taxon>Neopterygii</taxon>
        <taxon>Teleostei</taxon>
        <taxon>Neoteleostei</taxon>
        <taxon>Acanthomorphata</taxon>
        <taxon>Zeiogadaria</taxon>
        <taxon>Gadariae</taxon>
        <taxon>Gadiformes</taxon>
        <taxon>Gadoidei</taxon>
        <taxon>Gadidae</taxon>
        <taxon>Gadus</taxon>
    </lineage>
</organism>
<feature type="domain" description="Transcription elongation factor Eaf N-terminal" evidence="7">
    <location>
        <begin position="15"/>
        <end position="66"/>
    </location>
</feature>
<dbReference type="GO" id="GO:0003714">
    <property type="term" value="F:transcription corepressor activity"/>
    <property type="evidence" value="ECO:0007669"/>
    <property type="project" value="Ensembl"/>
</dbReference>
<dbReference type="InterPro" id="IPR019194">
    <property type="entry name" value="Tscrpt_elong_fac_Eaf_N"/>
</dbReference>
<reference evidence="8" key="1">
    <citation type="submission" date="2025-08" db="UniProtKB">
        <authorList>
            <consortium name="Ensembl"/>
        </authorList>
    </citation>
    <scope>IDENTIFICATION</scope>
</reference>
<evidence type="ECO:0000256" key="3">
    <source>
        <dbReference type="ARBA" id="ARBA00023015"/>
    </source>
</evidence>
<dbReference type="GO" id="GO:0014812">
    <property type="term" value="P:muscle cell migration"/>
    <property type="evidence" value="ECO:0007669"/>
    <property type="project" value="Ensembl"/>
</dbReference>
<keyword evidence="5" id="KW-0804">Transcription</keyword>
<dbReference type="GO" id="GO:0007179">
    <property type="term" value="P:transforming growth factor beta receptor signaling pathway"/>
    <property type="evidence" value="ECO:0007669"/>
    <property type="project" value="Ensembl"/>
</dbReference>
<comment type="similarity">
    <text evidence="2">Belongs to the EAF family.</text>
</comment>
<sequence>MNGTAYANFDNQEHVLKLGETFEKHPKTAYHTVRYDFKPASIDTTCEGELEVGKGEQVTITLPNLEVRSYFQCTPIPIHSTGHLFE</sequence>
<name>A0A8C5ALD6_GADMO</name>
<comment type="subcellular location">
    <subcellularLocation>
        <location evidence="1">Nucleus</location>
    </subcellularLocation>
</comment>
<evidence type="ECO:0000313" key="9">
    <source>
        <dbReference type="Proteomes" id="UP000694546"/>
    </source>
</evidence>
<evidence type="ECO:0000256" key="2">
    <source>
        <dbReference type="ARBA" id="ARBA00007798"/>
    </source>
</evidence>
<reference evidence="8" key="2">
    <citation type="submission" date="2025-09" db="UniProtKB">
        <authorList>
            <consortium name="Ensembl"/>
        </authorList>
    </citation>
    <scope>IDENTIFICATION</scope>
</reference>
<dbReference type="InterPro" id="IPR027093">
    <property type="entry name" value="EAF_fam"/>
</dbReference>
<protein>
    <submittedName>
        <fullName evidence="8">ELL associated factor 2</fullName>
    </submittedName>
</protein>
<dbReference type="GO" id="GO:0031016">
    <property type="term" value="P:pancreas development"/>
    <property type="evidence" value="ECO:0007669"/>
    <property type="project" value="Ensembl"/>
</dbReference>
<dbReference type="PANTHER" id="PTHR15970">
    <property type="entry name" value="ELL-ASSOCIATED FACTOR EAF"/>
    <property type="match status" value="1"/>
</dbReference>
<dbReference type="GO" id="GO:0070016">
    <property type="term" value="F:armadillo repeat domain binding"/>
    <property type="evidence" value="ECO:0007669"/>
    <property type="project" value="Ensembl"/>
</dbReference>
<dbReference type="GeneTree" id="ENSGT00390000017724"/>
<dbReference type="PANTHER" id="PTHR15970:SF7">
    <property type="entry name" value="ELL-ASSOCIATED FACTOR 2"/>
    <property type="match status" value="1"/>
</dbReference>
<dbReference type="GO" id="GO:0030111">
    <property type="term" value="P:regulation of Wnt signaling pathway"/>
    <property type="evidence" value="ECO:0007669"/>
    <property type="project" value="Ensembl"/>
</dbReference>
<evidence type="ECO:0000256" key="1">
    <source>
        <dbReference type="ARBA" id="ARBA00004123"/>
    </source>
</evidence>